<reference evidence="3" key="1">
    <citation type="submission" date="2017-03" db="EMBL/GenBank/DDBJ databases">
        <title>Genomes of endolithic fungi from Antarctica.</title>
        <authorList>
            <person name="Coleine C."/>
            <person name="Masonjones S."/>
            <person name="Stajich J.E."/>
        </authorList>
    </citation>
    <scope>NUCLEOTIDE SEQUENCE [LARGE SCALE GENOMIC DNA]</scope>
    <source>
        <strain evidence="3">CCFEE 5527</strain>
    </source>
</reference>
<evidence type="ECO:0000256" key="1">
    <source>
        <dbReference type="SAM" id="MobiDB-lite"/>
    </source>
</evidence>
<protein>
    <submittedName>
        <fullName evidence="2">Uncharacterized protein</fullName>
    </submittedName>
</protein>
<gene>
    <name evidence="2" type="ORF">B0A48_16230</name>
</gene>
<sequence length="262" mass="29409">MRSEVTTLISLAPVEIALPHHWIPAPDAYTWRGRQGDGYVSAGAFGGPNYREPVLLGYKDATYFARKNAAGGGEILLLGFGDSYVWSNRGNDVLQVRWTDIRSVYCSLPNQRVRDDETGEWFAAEEAEEDDFEYPDESSNSEVSSGLEEERRQYLEDHGDPHHAEHGTPSDSDSAPPSVHEDDLDNLWRLAERGPAQRARLMEIYRAMHARVEFYEAVAGLPSDELEPAIRAWRNEHSEHDHSDALALSTGAWLGRVMNEVA</sequence>
<feature type="compositionally biased region" description="Acidic residues" evidence="1">
    <location>
        <begin position="126"/>
        <end position="136"/>
    </location>
</feature>
<proteinExistence type="predicted"/>
<feature type="compositionally biased region" description="Basic and acidic residues" evidence="1">
    <location>
        <begin position="148"/>
        <end position="168"/>
    </location>
</feature>
<dbReference type="InParanoid" id="A0A1V8SFL9"/>
<dbReference type="Proteomes" id="UP000192596">
    <property type="component" value="Unassembled WGS sequence"/>
</dbReference>
<feature type="region of interest" description="Disordered" evidence="1">
    <location>
        <begin position="126"/>
        <end position="181"/>
    </location>
</feature>
<evidence type="ECO:0000313" key="2">
    <source>
        <dbReference type="EMBL" id="OQN97926.1"/>
    </source>
</evidence>
<evidence type="ECO:0000313" key="3">
    <source>
        <dbReference type="Proteomes" id="UP000192596"/>
    </source>
</evidence>
<name>A0A1V8SFL9_9PEZI</name>
<comment type="caution">
    <text evidence="2">The sequence shown here is derived from an EMBL/GenBank/DDBJ whole genome shotgun (WGS) entry which is preliminary data.</text>
</comment>
<dbReference type="AlphaFoldDB" id="A0A1V8SFL9"/>
<feature type="non-terminal residue" evidence="2">
    <location>
        <position position="262"/>
    </location>
</feature>
<keyword evidence="3" id="KW-1185">Reference proteome</keyword>
<organism evidence="2 3">
    <name type="scientific">Cryoendolithus antarcticus</name>
    <dbReference type="NCBI Taxonomy" id="1507870"/>
    <lineage>
        <taxon>Eukaryota</taxon>
        <taxon>Fungi</taxon>
        <taxon>Dikarya</taxon>
        <taxon>Ascomycota</taxon>
        <taxon>Pezizomycotina</taxon>
        <taxon>Dothideomycetes</taxon>
        <taxon>Dothideomycetidae</taxon>
        <taxon>Cladosporiales</taxon>
        <taxon>Cladosporiaceae</taxon>
        <taxon>Cryoendolithus</taxon>
    </lineage>
</organism>
<accession>A0A1V8SFL9</accession>
<dbReference type="EMBL" id="NAJO01000049">
    <property type="protein sequence ID" value="OQN97926.1"/>
    <property type="molecule type" value="Genomic_DNA"/>
</dbReference>